<sequence length="62" mass="7207">MFTKKRPTNEVFRDGLNLHDFVKAALPERFVRIVDPSLLLRETEQTEADHGGHNDDDNEIEE</sequence>
<evidence type="ECO:0000256" key="1">
    <source>
        <dbReference type="SAM" id="MobiDB-lite"/>
    </source>
</evidence>
<evidence type="ECO:0000313" key="2">
    <source>
        <dbReference type="EMBL" id="AMM43123.1"/>
    </source>
</evidence>
<accession>A0A140G501</accession>
<reference evidence="2" key="1">
    <citation type="journal article" date="2015" name="Int J Genomics">
        <title>Genome-Wide Identification and Characterization of the LRR-RLK Gene Family in Two Vernicia Species.</title>
        <authorList>
            <person name="Zhu H."/>
            <person name="Wang Y."/>
            <person name="Yin H."/>
            <person name="Gao M."/>
            <person name="Zhang Q."/>
            <person name="Chen Y."/>
        </authorList>
    </citation>
    <scope>NUCLEOTIDE SEQUENCE</scope>
</reference>
<proteinExistence type="evidence at transcript level"/>
<name>A0A140G501_9ROSI</name>
<dbReference type="AlphaFoldDB" id="A0A140G501"/>
<protein>
    <submittedName>
        <fullName evidence="2">LRR-RLK</fullName>
    </submittedName>
</protein>
<feature type="compositionally biased region" description="Basic and acidic residues" evidence="1">
    <location>
        <begin position="41"/>
        <end position="55"/>
    </location>
</feature>
<feature type="region of interest" description="Disordered" evidence="1">
    <location>
        <begin position="41"/>
        <end position="62"/>
    </location>
</feature>
<organism evidence="2">
    <name type="scientific">Vernicia montana</name>
    <dbReference type="NCBI Taxonomy" id="316732"/>
    <lineage>
        <taxon>Eukaryota</taxon>
        <taxon>Viridiplantae</taxon>
        <taxon>Streptophyta</taxon>
        <taxon>Embryophyta</taxon>
        <taxon>Tracheophyta</taxon>
        <taxon>Spermatophyta</taxon>
        <taxon>Magnoliopsida</taxon>
        <taxon>eudicotyledons</taxon>
        <taxon>Gunneridae</taxon>
        <taxon>Pentapetalae</taxon>
        <taxon>rosids</taxon>
        <taxon>fabids</taxon>
        <taxon>Malpighiales</taxon>
        <taxon>Euphorbiaceae</taxon>
        <taxon>Crotonoideae</taxon>
        <taxon>Aleuritideae</taxon>
        <taxon>Vernicia</taxon>
    </lineage>
</organism>
<dbReference type="EMBL" id="KT805886">
    <property type="protein sequence ID" value="AMM43123.1"/>
    <property type="molecule type" value="mRNA"/>
</dbReference>
<feature type="non-terminal residue" evidence="2">
    <location>
        <position position="62"/>
    </location>
</feature>